<sequence>MGKKIFISYKYGDTNVAPFKELHMELLAPTKVRDYVTKLQELIGEEHVNKGEKDDESLEEFKDDTIQGKLADKIFDSTVTIVLISPNMKEPFNAEAEQWIPWEISYSLKDKSRKDKSGNTQGSPMNAVLSVVLPDKQGSYEYYIKDNICSYCNCRTLKTNTLFKILSDNMFNIKQPNFSDCKHHDKNTIYTGDPSYIISVKWCDFIENIDQYINKSITIKNDHENYNIVKKLTV</sequence>
<accession>A0ABS0W634</accession>
<organism evidence="2 3">
    <name type="scientific">Proteus penneri</name>
    <dbReference type="NCBI Taxonomy" id="102862"/>
    <lineage>
        <taxon>Bacteria</taxon>
        <taxon>Pseudomonadati</taxon>
        <taxon>Pseudomonadota</taxon>
        <taxon>Gammaproteobacteria</taxon>
        <taxon>Enterobacterales</taxon>
        <taxon>Morganellaceae</taxon>
        <taxon>Proteus</taxon>
    </lineage>
</organism>
<reference evidence="2 3" key="1">
    <citation type="submission" date="2020-12" db="EMBL/GenBank/DDBJ databases">
        <title>Enhanced detection system for hospital associated transmission using whole genome sequencing surveillance.</title>
        <authorList>
            <person name="Harrison L.H."/>
            <person name="Van Tyne D."/>
            <person name="Marsh J.W."/>
            <person name="Griffith M.P."/>
            <person name="Snyder D.J."/>
            <person name="Cooper V.S."/>
            <person name="Mustapha M."/>
        </authorList>
    </citation>
    <scope>NUCLEOTIDE SEQUENCE [LARGE SCALE GENOMIC DNA]</scope>
    <source>
        <strain evidence="2 3">PR00195</strain>
    </source>
</reference>
<dbReference type="InterPro" id="IPR015032">
    <property type="entry name" value="ThsB__TIR-like_domain"/>
</dbReference>
<feature type="domain" description="Thoeris protein ThsB TIR-like" evidence="1">
    <location>
        <begin position="32"/>
        <end position="112"/>
    </location>
</feature>
<dbReference type="RefSeq" id="WP_161727258.1">
    <property type="nucleotide sequence ID" value="NZ_JAEKCB010000007.1"/>
</dbReference>
<dbReference type="Proteomes" id="UP000619976">
    <property type="component" value="Unassembled WGS sequence"/>
</dbReference>
<keyword evidence="3" id="KW-1185">Reference proteome</keyword>
<gene>
    <name evidence="2" type="ORF">JFQ69_13975</name>
</gene>
<proteinExistence type="predicted"/>
<evidence type="ECO:0000259" key="1">
    <source>
        <dbReference type="Pfam" id="PF08937"/>
    </source>
</evidence>
<dbReference type="Pfam" id="PF08937">
    <property type="entry name" value="ThsB_TIR"/>
    <property type="match status" value="1"/>
</dbReference>
<name>A0ABS0W634_9GAMM</name>
<evidence type="ECO:0000313" key="3">
    <source>
        <dbReference type="Proteomes" id="UP000619976"/>
    </source>
</evidence>
<protein>
    <submittedName>
        <fullName evidence="2">TIR domain-containing protein</fullName>
    </submittedName>
</protein>
<comment type="caution">
    <text evidence="2">The sequence shown here is derived from an EMBL/GenBank/DDBJ whole genome shotgun (WGS) entry which is preliminary data.</text>
</comment>
<dbReference type="EMBL" id="JAEKCB010000007">
    <property type="protein sequence ID" value="MBJ2118765.1"/>
    <property type="molecule type" value="Genomic_DNA"/>
</dbReference>
<evidence type="ECO:0000313" key="2">
    <source>
        <dbReference type="EMBL" id="MBJ2118765.1"/>
    </source>
</evidence>